<organism evidence="5 6">
    <name type="scientific">Cuscuta campestris</name>
    <dbReference type="NCBI Taxonomy" id="132261"/>
    <lineage>
        <taxon>Eukaryota</taxon>
        <taxon>Viridiplantae</taxon>
        <taxon>Streptophyta</taxon>
        <taxon>Embryophyta</taxon>
        <taxon>Tracheophyta</taxon>
        <taxon>Spermatophyta</taxon>
        <taxon>Magnoliopsida</taxon>
        <taxon>eudicotyledons</taxon>
        <taxon>Gunneridae</taxon>
        <taxon>Pentapetalae</taxon>
        <taxon>asterids</taxon>
        <taxon>lamiids</taxon>
        <taxon>Solanales</taxon>
        <taxon>Convolvulaceae</taxon>
        <taxon>Cuscuteae</taxon>
        <taxon>Cuscuta</taxon>
        <taxon>Cuscuta subgen. Grammica</taxon>
        <taxon>Cuscuta sect. Cleistogrammica</taxon>
    </lineage>
</organism>
<protein>
    <recommendedName>
        <fullName evidence="7">DUF632 domain-containing protein</fullName>
    </recommendedName>
</protein>
<feature type="coiled-coil region" evidence="1">
    <location>
        <begin position="658"/>
        <end position="689"/>
    </location>
</feature>
<dbReference type="PANTHER" id="PTHR21450">
    <property type="entry name" value="PROTEIN ALTERED PHOSPHATE STARVATION RESPONSE 1"/>
    <property type="match status" value="1"/>
</dbReference>
<name>A0A484MKA0_9ASTE</name>
<dbReference type="AlphaFoldDB" id="A0A484MKA0"/>
<dbReference type="InterPro" id="IPR006867">
    <property type="entry name" value="DUF632"/>
</dbReference>
<proteinExistence type="predicted"/>
<evidence type="ECO:0000256" key="2">
    <source>
        <dbReference type="SAM" id="MobiDB-lite"/>
    </source>
</evidence>
<keyword evidence="1" id="KW-0175">Coiled coil</keyword>
<feature type="compositionally biased region" description="Acidic residues" evidence="2">
    <location>
        <begin position="205"/>
        <end position="218"/>
    </location>
</feature>
<feature type="region of interest" description="Disordered" evidence="2">
    <location>
        <begin position="132"/>
        <end position="279"/>
    </location>
</feature>
<sequence length="724" mass="81952">MGCGQSKFELEETVIRCRDRKQFMKDAVAARNAFAAAHSSYAVSLKNTGAALSDYAQAEAQFTSHSDAVAPVGAGPTSLPGAPVFIPPSNYAVPLPPPPLPFFTSSPLQRAATMPEIAIPASGSEREGTILEETEEEEGENESVHSLKHRSRMGRGSVSTADGDELPPPSPPRTPMESNHPRPPHPLHDWDFFSMGNVTGHTLADVDEDDDEDEEGLEREEHEHKVFEEEAHRRANGGGRGPGERRSGKEEATGVAERAAVHPPQPPAAAPKTAKRVKGSSLLEGSKKLTLQLIFSELDDYFLRASESAHEVSKMLEATRLHYHSNFADPKGHIDHATKVMRVITWNKSFKGMLNQDDAKDDFDSEENETHATVLDKMLAWEKKLYDEVKAGEQMKVEYQKKVTSLNKLKKRGANTEALEKMKATVSHLHTRYIVDMQSMDSTVSEINRLRDDQLFPKLYALVDGMAKMWETMKGHHETQSQIVLALRSLDMLQSPKETSEHLHERTYQLGVVLQEWHTQFEKMIAHQKEYIRALNSWLKLNLVPIDTNLKERVVSSPQRPQNPPILSLLHAWEDLVEKLPNEHARNAIYSFSAVVNTIVQYQVEEMKLRDRCNEMRKELTKKTGQYEDWYRKYTQRRGPNDADMEEEGGGDKEDNAVIERQVQLENLRHRLKEEEESYQRQCIQVSEKSLTSLKTALPELFRAMSEFSRACSAMYKTLRSIVR</sequence>
<evidence type="ECO:0000313" key="6">
    <source>
        <dbReference type="Proteomes" id="UP000595140"/>
    </source>
</evidence>
<feature type="domain" description="DUF630" evidence="4">
    <location>
        <begin position="1"/>
        <end position="59"/>
    </location>
</feature>
<accession>A0A484MKA0</accession>
<gene>
    <name evidence="5" type="ORF">CCAM_LOCUS31011</name>
</gene>
<evidence type="ECO:0000259" key="4">
    <source>
        <dbReference type="Pfam" id="PF04783"/>
    </source>
</evidence>
<feature type="compositionally biased region" description="Basic and acidic residues" evidence="2">
    <location>
        <begin position="242"/>
        <end position="252"/>
    </location>
</feature>
<reference evidence="5 6" key="1">
    <citation type="submission" date="2018-04" db="EMBL/GenBank/DDBJ databases">
        <authorList>
            <person name="Vogel A."/>
        </authorList>
    </citation>
    <scope>NUCLEOTIDE SEQUENCE [LARGE SCALE GENOMIC DNA]</scope>
</reference>
<dbReference type="Pfam" id="PF04783">
    <property type="entry name" value="DUF630"/>
    <property type="match status" value="1"/>
</dbReference>
<evidence type="ECO:0000256" key="1">
    <source>
        <dbReference type="SAM" id="Coils"/>
    </source>
</evidence>
<feature type="compositionally biased region" description="Acidic residues" evidence="2">
    <location>
        <begin position="132"/>
        <end position="141"/>
    </location>
</feature>
<dbReference type="EMBL" id="OOIL02003803">
    <property type="protein sequence ID" value="VFQ89235.1"/>
    <property type="molecule type" value="Genomic_DNA"/>
</dbReference>
<keyword evidence="6" id="KW-1185">Reference proteome</keyword>
<evidence type="ECO:0000259" key="3">
    <source>
        <dbReference type="Pfam" id="PF04782"/>
    </source>
</evidence>
<feature type="domain" description="DUF632" evidence="3">
    <location>
        <begin position="294"/>
        <end position="597"/>
    </location>
</feature>
<evidence type="ECO:0000313" key="5">
    <source>
        <dbReference type="EMBL" id="VFQ89235.1"/>
    </source>
</evidence>
<dbReference type="PANTHER" id="PTHR21450:SF59">
    <property type="entry name" value="PROTEIN, PUTATIVE_ 48652-45869-RELATED"/>
    <property type="match status" value="1"/>
</dbReference>
<dbReference type="Proteomes" id="UP000595140">
    <property type="component" value="Unassembled WGS sequence"/>
</dbReference>
<dbReference type="OrthoDB" id="674656at2759"/>
<evidence type="ECO:0008006" key="7">
    <source>
        <dbReference type="Google" id="ProtNLM"/>
    </source>
</evidence>
<dbReference type="InterPro" id="IPR006868">
    <property type="entry name" value="DUF630"/>
</dbReference>
<dbReference type="Pfam" id="PF04782">
    <property type="entry name" value="DUF632"/>
    <property type="match status" value="1"/>
</dbReference>
<feature type="compositionally biased region" description="Basic and acidic residues" evidence="2">
    <location>
        <begin position="219"/>
        <end position="233"/>
    </location>
</feature>